<evidence type="ECO:0000313" key="1">
    <source>
        <dbReference type="EMBL" id="EMI57676.1"/>
    </source>
</evidence>
<reference evidence="1 2" key="1">
    <citation type="journal article" date="2013" name="Mar. Genomics">
        <title>Expression of sulfatases in Rhodopirellula baltica and the diversity of sulfatases in the genus Rhodopirellula.</title>
        <authorList>
            <person name="Wegner C.E."/>
            <person name="Richter-Heitmann T."/>
            <person name="Klindworth A."/>
            <person name="Klockow C."/>
            <person name="Richter M."/>
            <person name="Achstetter T."/>
            <person name="Glockner F.O."/>
            <person name="Harder J."/>
        </authorList>
    </citation>
    <scope>NUCLEOTIDE SEQUENCE [LARGE SCALE GENOMIC DNA]</scope>
    <source>
        <strain evidence="1 2">SM41</strain>
    </source>
</reference>
<sequence length="46" mass="5052">MPDKLPRQKYAHTESGQCGGADKIAASAVEIPSKGHRLSFRLLRDD</sequence>
<accession>M5UIK3</accession>
<comment type="caution">
    <text evidence="1">The sequence shown here is derived from an EMBL/GenBank/DDBJ whole genome shotgun (WGS) entry which is preliminary data.</text>
</comment>
<dbReference type="EMBL" id="ANOH01000074">
    <property type="protein sequence ID" value="EMI57676.1"/>
    <property type="molecule type" value="Genomic_DNA"/>
</dbReference>
<organism evidence="1 2">
    <name type="scientific">Rhodopirellula sallentina SM41</name>
    <dbReference type="NCBI Taxonomy" id="1263870"/>
    <lineage>
        <taxon>Bacteria</taxon>
        <taxon>Pseudomonadati</taxon>
        <taxon>Planctomycetota</taxon>
        <taxon>Planctomycetia</taxon>
        <taxon>Pirellulales</taxon>
        <taxon>Pirellulaceae</taxon>
        <taxon>Rhodopirellula</taxon>
    </lineage>
</organism>
<keyword evidence="2" id="KW-1185">Reference proteome</keyword>
<name>M5UIK3_9BACT</name>
<dbReference type="Proteomes" id="UP000011885">
    <property type="component" value="Unassembled WGS sequence"/>
</dbReference>
<gene>
    <name evidence="1" type="ORF">RSSM_00867</name>
</gene>
<dbReference type="AlphaFoldDB" id="M5UIK3"/>
<proteinExistence type="predicted"/>
<evidence type="ECO:0000313" key="2">
    <source>
        <dbReference type="Proteomes" id="UP000011885"/>
    </source>
</evidence>
<protein>
    <submittedName>
        <fullName evidence="1">Uncharacterized protein</fullName>
    </submittedName>
</protein>